<dbReference type="InterPro" id="IPR010914">
    <property type="entry name" value="RsgA_GTPase_dom"/>
</dbReference>
<evidence type="ECO:0000256" key="3">
    <source>
        <dbReference type="HAMAP-Rule" id="MF_01820"/>
    </source>
</evidence>
<dbReference type="PROSITE" id="PS51721">
    <property type="entry name" value="G_CP"/>
    <property type="match status" value="1"/>
</dbReference>
<evidence type="ECO:0000256" key="2">
    <source>
        <dbReference type="ARBA" id="ARBA00023134"/>
    </source>
</evidence>
<dbReference type="GO" id="GO:0046872">
    <property type="term" value="F:metal ion binding"/>
    <property type="evidence" value="ECO:0007669"/>
    <property type="project" value="UniProtKB-KW"/>
</dbReference>
<dbReference type="Gene3D" id="3.40.50.300">
    <property type="entry name" value="P-loop containing nucleotide triphosphate hydrolases"/>
    <property type="match status" value="1"/>
</dbReference>
<comment type="cofactor">
    <cofactor evidence="3">
        <name>Zn(2+)</name>
        <dbReference type="ChEBI" id="CHEBI:29105"/>
    </cofactor>
    <text evidence="3">Binds 1 zinc ion per subunit.</text>
</comment>
<dbReference type="GO" id="GO:0019843">
    <property type="term" value="F:rRNA binding"/>
    <property type="evidence" value="ECO:0007669"/>
    <property type="project" value="UniProtKB-KW"/>
</dbReference>
<dbReference type="InterPro" id="IPR027417">
    <property type="entry name" value="P-loop_NTPase"/>
</dbReference>
<feature type="domain" description="EngC GTPase" evidence="7">
    <location>
        <begin position="94"/>
        <end position="242"/>
    </location>
</feature>
<dbReference type="SUPFAM" id="SSF50249">
    <property type="entry name" value="Nucleic acid-binding proteins"/>
    <property type="match status" value="1"/>
</dbReference>
<dbReference type="CDD" id="cd01854">
    <property type="entry name" value="YjeQ_EngC"/>
    <property type="match status" value="1"/>
</dbReference>
<feature type="binding site" evidence="3">
    <location>
        <begin position="134"/>
        <end position="137"/>
    </location>
    <ligand>
        <name>GTP</name>
        <dbReference type="ChEBI" id="CHEBI:37565"/>
    </ligand>
</feature>
<keyword evidence="3" id="KW-0690">Ribosome biogenesis</keyword>
<feature type="domain" description="CP-type G" evidence="8">
    <location>
        <begin position="85"/>
        <end position="244"/>
    </location>
</feature>
<keyword evidence="3" id="KW-0963">Cytoplasm</keyword>
<dbReference type="EMBL" id="FWDO01000005">
    <property type="protein sequence ID" value="SLM19564.1"/>
    <property type="molecule type" value="Genomic_DNA"/>
</dbReference>
<evidence type="ECO:0000259" key="7">
    <source>
        <dbReference type="PROSITE" id="PS50936"/>
    </source>
</evidence>
<keyword evidence="3 9" id="KW-0378">Hydrolase</keyword>
<evidence type="ECO:0000256" key="1">
    <source>
        <dbReference type="ARBA" id="ARBA00022741"/>
    </source>
</evidence>
<keyword evidence="4" id="KW-0396">Initiation factor</keyword>
<dbReference type="GO" id="GO:0005737">
    <property type="term" value="C:cytoplasm"/>
    <property type="evidence" value="ECO:0007669"/>
    <property type="project" value="UniProtKB-SubCell"/>
</dbReference>
<dbReference type="SUPFAM" id="SSF52540">
    <property type="entry name" value="P-loop containing nucleoside triphosphate hydrolases"/>
    <property type="match status" value="1"/>
</dbReference>
<name>A0A3P3XTZ3_9SPIR</name>
<dbReference type="GO" id="GO:0042274">
    <property type="term" value="P:ribosomal small subunit biogenesis"/>
    <property type="evidence" value="ECO:0007669"/>
    <property type="project" value="UniProtKB-UniRule"/>
</dbReference>
<evidence type="ECO:0000256" key="5">
    <source>
        <dbReference type="SAM" id="MobiDB-lite"/>
    </source>
</evidence>
<comment type="similarity">
    <text evidence="3">Belongs to the TRAFAC class YlqF/YawG GTPase family. RsgA subfamily.</text>
</comment>
<comment type="subcellular location">
    <subcellularLocation>
        <location evidence="3">Cytoplasm</location>
    </subcellularLocation>
</comment>
<accession>A0A3P3XTZ3</accession>
<dbReference type="PROSITE" id="PS50832">
    <property type="entry name" value="S1_IF1_TYPE"/>
    <property type="match status" value="1"/>
</dbReference>
<keyword evidence="3" id="KW-0694">RNA-binding</keyword>
<comment type="function">
    <text evidence="3">One of several proteins that assist in the late maturation steps of the functional core of the 30S ribosomal subunit. Helps release RbfA from mature subunits. May play a role in the assembly of ribosomal proteins into the subunit. Circularly permuted GTPase that catalyzes slow GTP hydrolysis, GTPase activity is stimulated by the 30S ribosomal subunit.</text>
</comment>
<dbReference type="PROSITE" id="PS50936">
    <property type="entry name" value="ENGC_GTPASE"/>
    <property type="match status" value="1"/>
</dbReference>
<dbReference type="InterPro" id="IPR030378">
    <property type="entry name" value="G_CP_dom"/>
</dbReference>
<feature type="binding site" evidence="3">
    <location>
        <position position="274"/>
    </location>
    <ligand>
        <name>Zn(2+)</name>
        <dbReference type="ChEBI" id="CHEBI:29105"/>
    </ligand>
</feature>
<protein>
    <recommendedName>
        <fullName evidence="3">Small ribosomal subunit biogenesis GTPase RsgA</fullName>
        <ecNumber evidence="3">3.6.1.-</ecNumber>
    </recommendedName>
</protein>
<gene>
    <name evidence="3 9" type="primary">rsgA</name>
    <name evidence="9" type="ORF">SPIRO4BDMA_51079</name>
</gene>
<dbReference type="InterPro" id="IPR006196">
    <property type="entry name" value="RNA-binding_domain_S1_IF1"/>
</dbReference>
<feature type="domain" description="S1-like" evidence="6">
    <location>
        <begin position="13"/>
        <end position="83"/>
    </location>
</feature>
<feature type="binding site" evidence="3">
    <location>
        <position position="276"/>
    </location>
    <ligand>
        <name>Zn(2+)</name>
        <dbReference type="ChEBI" id="CHEBI:29105"/>
    </ligand>
</feature>
<dbReference type="EC" id="3.6.1.-" evidence="3"/>
<dbReference type="GO" id="GO:0005525">
    <property type="term" value="F:GTP binding"/>
    <property type="evidence" value="ECO:0007669"/>
    <property type="project" value="UniProtKB-UniRule"/>
</dbReference>
<dbReference type="Gene3D" id="1.10.40.50">
    <property type="entry name" value="Probable gtpase engc, domain 3"/>
    <property type="match status" value="1"/>
</dbReference>
<dbReference type="GO" id="GO:0003924">
    <property type="term" value="F:GTPase activity"/>
    <property type="evidence" value="ECO:0007669"/>
    <property type="project" value="UniProtKB-UniRule"/>
</dbReference>
<proteinExistence type="inferred from homology"/>
<dbReference type="GO" id="GO:0003743">
    <property type="term" value="F:translation initiation factor activity"/>
    <property type="evidence" value="ECO:0007669"/>
    <property type="project" value="UniProtKB-UniRule"/>
</dbReference>
<dbReference type="PANTHER" id="PTHR32120:SF11">
    <property type="entry name" value="SMALL RIBOSOMAL SUBUNIT BIOGENESIS GTPASE RSGA 1, MITOCHONDRIAL-RELATED"/>
    <property type="match status" value="1"/>
</dbReference>
<evidence type="ECO:0000256" key="4">
    <source>
        <dbReference type="PROSITE-ProRule" id="PRU00181"/>
    </source>
</evidence>
<dbReference type="AlphaFoldDB" id="A0A3P3XTZ3"/>
<dbReference type="PANTHER" id="PTHR32120">
    <property type="entry name" value="SMALL RIBOSOMAL SUBUNIT BIOGENESIS GTPASE RSGA"/>
    <property type="match status" value="1"/>
</dbReference>
<feature type="region of interest" description="Disordered" evidence="5">
    <location>
        <begin position="313"/>
        <end position="334"/>
    </location>
</feature>
<dbReference type="HAMAP" id="MF_01820">
    <property type="entry name" value="GTPase_RsgA"/>
    <property type="match status" value="1"/>
</dbReference>
<keyword evidence="4" id="KW-0648">Protein biosynthesis</keyword>
<dbReference type="Pfam" id="PF03193">
    <property type="entry name" value="RsgA_GTPase"/>
    <property type="match status" value="1"/>
</dbReference>
<sequence>MSRSRGTTAMRGVVLSFSNQHAKVKCEDDQIRLCTIKGKRIRALDGWYNALAAGDHVSVQPLSSAEGVIESLLSRKNVFGRYNEKGSADQAFAANIDIVVCVTSTKTPPFRPRFVDRVSVLAEQCGAPLLVVCNKVDLGLDGVVEKRLSVFESLGFRVLRSSVALDLGIDELREALVGKISVFVGQSGAGKSSLINRLIPGTTQRIGEVSEKYNRGRHTTTLATMLFSQSGDLSIIDTPGLRRLAIRNINLNDLSAYFPEMVPFIGLCDFGASCTHTHESGCAVRQAVSGGRIYHDRYESYLRIRAELEESKQWKKAETGKPQKAAKYRFEDEE</sequence>
<evidence type="ECO:0000313" key="9">
    <source>
        <dbReference type="EMBL" id="SLM19564.1"/>
    </source>
</evidence>
<dbReference type="Gene3D" id="2.40.50.140">
    <property type="entry name" value="Nucleic acid-binding proteins"/>
    <property type="match status" value="1"/>
</dbReference>
<feature type="binding site" evidence="3">
    <location>
        <begin position="185"/>
        <end position="193"/>
    </location>
    <ligand>
        <name>GTP</name>
        <dbReference type="ChEBI" id="CHEBI:37565"/>
    </ligand>
</feature>
<keyword evidence="3" id="KW-0479">Metal-binding</keyword>
<dbReference type="InterPro" id="IPR004881">
    <property type="entry name" value="Ribosome_biogen_GTPase_RsgA"/>
</dbReference>
<keyword evidence="3" id="KW-0862">Zinc</keyword>
<evidence type="ECO:0000259" key="6">
    <source>
        <dbReference type="PROSITE" id="PS50832"/>
    </source>
</evidence>
<dbReference type="InterPro" id="IPR012340">
    <property type="entry name" value="NA-bd_OB-fold"/>
</dbReference>
<keyword evidence="3" id="KW-0699">rRNA-binding</keyword>
<reference evidence="9" key="1">
    <citation type="submission" date="2017-02" db="EMBL/GenBank/DDBJ databases">
        <authorList>
            <person name="Regsiter A."/>
            <person name="William W."/>
        </authorList>
    </citation>
    <scope>NUCLEOTIDE SEQUENCE</scope>
    <source>
        <strain evidence="9">BdmA 4</strain>
    </source>
</reference>
<keyword evidence="2 3" id="KW-0342">GTP-binding</keyword>
<evidence type="ECO:0000259" key="8">
    <source>
        <dbReference type="PROSITE" id="PS51721"/>
    </source>
</evidence>
<feature type="binding site" evidence="3">
    <location>
        <position position="282"/>
    </location>
    <ligand>
        <name>Zn(2+)</name>
        <dbReference type="ChEBI" id="CHEBI:29105"/>
    </ligand>
</feature>
<organism evidence="9">
    <name type="scientific">uncultured spirochete</name>
    <dbReference type="NCBI Taxonomy" id="156406"/>
    <lineage>
        <taxon>Bacteria</taxon>
        <taxon>Pseudomonadati</taxon>
        <taxon>Spirochaetota</taxon>
        <taxon>Spirochaetia</taxon>
        <taxon>Spirochaetales</taxon>
        <taxon>environmental samples</taxon>
    </lineage>
</organism>
<feature type="binding site" evidence="3">
    <location>
        <position position="268"/>
    </location>
    <ligand>
        <name>Zn(2+)</name>
        <dbReference type="ChEBI" id="CHEBI:29105"/>
    </ligand>
</feature>
<comment type="subunit">
    <text evidence="3">Monomer. Associates with 30S ribosomal subunit, binds 16S rRNA.</text>
</comment>
<keyword evidence="1 3" id="KW-0547">Nucleotide-binding</keyword>
<dbReference type="NCBIfam" id="TIGR00157">
    <property type="entry name" value="ribosome small subunit-dependent GTPase A"/>
    <property type="match status" value="1"/>
</dbReference>